<dbReference type="PIRSF" id="PIRSF005427">
    <property type="entry name" value="RseB"/>
    <property type="match status" value="1"/>
</dbReference>
<dbReference type="STRING" id="1513271.XM47_14925"/>
<dbReference type="PANTHER" id="PTHR38782:SF1">
    <property type="entry name" value="SIGMA-E FACTOR REGULATORY PROTEIN RSEB"/>
    <property type="match status" value="1"/>
</dbReference>
<sequence length="306" mass="34688">MATLFFSFSALANDDATTWLSKMKTALSEQQFEMSFVVVHGNKADPWRWYHGQINGQEIEVLTSLNGPGQQIVRRGDNVTYLQPEQLAYTIQGNVPAGPIPEIIRSDISKISQWYDFHLVGKSRVAGLPARLIRVIAKDNNRFNYWLWLHEESGLLLKSALINQQGEVLEQLQVSNLQIQSEPNELIAEVAKAELPEPYNLVPSQSHLVLDWSIGWMPEGFAKVKSDQHYLLGQKEIVDYMMLTDGVVWFSVYVRRLNTGDKITIGEFSSGANHYASHQIGEYEVTLIGKIPPKTANQLLKSIYWN</sequence>
<dbReference type="AlphaFoldDB" id="A0A0J8JIQ1"/>
<proteinExistence type="inferred from homology"/>
<feature type="domain" description="MucB/RseB N-terminal" evidence="5">
    <location>
        <begin position="15"/>
        <end position="197"/>
    </location>
</feature>
<dbReference type="GO" id="GO:0045152">
    <property type="term" value="F:antisigma factor binding"/>
    <property type="evidence" value="ECO:0007669"/>
    <property type="project" value="TreeGrafter"/>
</dbReference>
<keyword evidence="8" id="KW-1185">Reference proteome</keyword>
<evidence type="ECO:0000313" key="8">
    <source>
        <dbReference type="Proteomes" id="UP000037600"/>
    </source>
</evidence>
<comment type="caution">
    <text evidence="7">The sequence shown here is derived from an EMBL/GenBank/DDBJ whole genome shotgun (WGS) entry which is preliminary data.</text>
</comment>
<comment type="similarity">
    <text evidence="2">Belongs to the RseB family.</text>
</comment>
<comment type="subcellular location">
    <subcellularLocation>
        <location evidence="1">Periplasm</location>
    </subcellularLocation>
</comment>
<dbReference type="EMBL" id="LAZL01000027">
    <property type="protein sequence ID" value="KMT64336.1"/>
    <property type="molecule type" value="Genomic_DNA"/>
</dbReference>
<evidence type="ECO:0000256" key="3">
    <source>
        <dbReference type="ARBA" id="ARBA00022729"/>
    </source>
</evidence>
<organism evidence="7 8">
    <name type="scientific">Catenovulum maritimum</name>
    <dbReference type="NCBI Taxonomy" id="1513271"/>
    <lineage>
        <taxon>Bacteria</taxon>
        <taxon>Pseudomonadati</taxon>
        <taxon>Pseudomonadota</taxon>
        <taxon>Gammaproteobacteria</taxon>
        <taxon>Alteromonadales</taxon>
        <taxon>Alteromonadaceae</taxon>
        <taxon>Catenovulum</taxon>
    </lineage>
</organism>
<evidence type="ECO:0000256" key="2">
    <source>
        <dbReference type="ARBA" id="ARBA00008150"/>
    </source>
</evidence>
<dbReference type="Gene3D" id="2.50.20.10">
    <property type="entry name" value="Lipoprotein localisation LolA/LolB/LppX"/>
    <property type="match status" value="1"/>
</dbReference>
<dbReference type="CDD" id="cd16327">
    <property type="entry name" value="RseB"/>
    <property type="match status" value="1"/>
</dbReference>
<evidence type="ECO:0000259" key="6">
    <source>
        <dbReference type="Pfam" id="PF17188"/>
    </source>
</evidence>
<dbReference type="PANTHER" id="PTHR38782">
    <property type="match status" value="1"/>
</dbReference>
<accession>A0A0J8JIQ1</accession>
<dbReference type="InterPro" id="IPR033436">
    <property type="entry name" value="MucB/RseB_C"/>
</dbReference>
<dbReference type="Pfam" id="PF17188">
    <property type="entry name" value="MucB_RseB_C"/>
    <property type="match status" value="1"/>
</dbReference>
<evidence type="ECO:0000256" key="4">
    <source>
        <dbReference type="ARBA" id="ARBA00022764"/>
    </source>
</evidence>
<name>A0A0J8JIQ1_9ALTE</name>
<dbReference type="Gene3D" id="3.30.200.100">
    <property type="entry name" value="MucB/RseB, C-terminal domain"/>
    <property type="match status" value="1"/>
</dbReference>
<feature type="domain" description="MucB/RseB C-terminal" evidence="6">
    <location>
        <begin position="211"/>
        <end position="303"/>
    </location>
</feature>
<dbReference type="InterPro" id="IPR038484">
    <property type="entry name" value="MucB/RseB_C_sf"/>
</dbReference>
<dbReference type="GO" id="GO:0030288">
    <property type="term" value="C:outer membrane-bounded periplasmic space"/>
    <property type="evidence" value="ECO:0007669"/>
    <property type="project" value="TreeGrafter"/>
</dbReference>
<evidence type="ECO:0008006" key="9">
    <source>
        <dbReference type="Google" id="ProtNLM"/>
    </source>
</evidence>
<dbReference type="PATRIC" id="fig|1513271.3.peg.3072"/>
<evidence type="ECO:0000256" key="1">
    <source>
        <dbReference type="ARBA" id="ARBA00004418"/>
    </source>
</evidence>
<protein>
    <recommendedName>
        <fullName evidence="9">Metal ABC transporter ATPase</fullName>
    </recommendedName>
</protein>
<evidence type="ECO:0000259" key="5">
    <source>
        <dbReference type="Pfam" id="PF03888"/>
    </source>
</evidence>
<dbReference type="Pfam" id="PF03888">
    <property type="entry name" value="MucB_RseB"/>
    <property type="match status" value="1"/>
</dbReference>
<keyword evidence="4" id="KW-0574">Periplasm</keyword>
<keyword evidence="3" id="KW-0732">Signal</keyword>
<gene>
    <name evidence="7" type="ORF">XM47_14925</name>
</gene>
<dbReference type="GO" id="GO:0032885">
    <property type="term" value="P:regulation of polysaccharide biosynthetic process"/>
    <property type="evidence" value="ECO:0007669"/>
    <property type="project" value="TreeGrafter"/>
</dbReference>
<dbReference type="InterPro" id="IPR033434">
    <property type="entry name" value="MucB/RseB_N"/>
</dbReference>
<reference evidence="7 8" key="1">
    <citation type="submission" date="2015-04" db="EMBL/GenBank/DDBJ databases">
        <title>Draft Genome Sequence of the Novel Agar-Digesting Marine Bacterium Q1.</title>
        <authorList>
            <person name="Li Y."/>
            <person name="Li D."/>
            <person name="Chen G."/>
            <person name="Du Z."/>
        </authorList>
    </citation>
    <scope>NUCLEOTIDE SEQUENCE [LARGE SCALE GENOMIC DNA]</scope>
    <source>
        <strain evidence="7 8">Q1</strain>
    </source>
</reference>
<dbReference type="Proteomes" id="UP000037600">
    <property type="component" value="Unassembled WGS sequence"/>
</dbReference>
<dbReference type="InterPro" id="IPR005588">
    <property type="entry name" value="MucB_RseB"/>
</dbReference>
<evidence type="ECO:0000313" key="7">
    <source>
        <dbReference type="EMBL" id="KMT64336.1"/>
    </source>
</evidence>